<protein>
    <recommendedName>
        <fullName evidence="18">Sensory/regulatory protein RpfC</fullName>
        <ecNumber evidence="3">2.7.13.3</ecNumber>
    </recommendedName>
    <alternativeName>
        <fullName evidence="19">Virulence sensor protein BvgS</fullName>
    </alternativeName>
</protein>
<dbReference type="InterPro" id="IPR036097">
    <property type="entry name" value="HisK_dim/P_sf"/>
</dbReference>
<evidence type="ECO:0000256" key="13">
    <source>
        <dbReference type="ARBA" id="ARBA00023012"/>
    </source>
</evidence>
<dbReference type="GO" id="GO:0005524">
    <property type="term" value="F:ATP binding"/>
    <property type="evidence" value="ECO:0007669"/>
    <property type="project" value="UniProtKB-KW"/>
</dbReference>
<keyword evidence="14" id="KW-0843">Virulence</keyword>
<evidence type="ECO:0000256" key="1">
    <source>
        <dbReference type="ARBA" id="ARBA00000085"/>
    </source>
</evidence>
<name>A0AAW9QHX2_9BURK</name>
<evidence type="ECO:0000256" key="3">
    <source>
        <dbReference type="ARBA" id="ARBA00012438"/>
    </source>
</evidence>
<feature type="modified residue" description="Phosphohistidine" evidence="20">
    <location>
        <position position="769"/>
    </location>
</feature>
<dbReference type="SMART" id="SM00448">
    <property type="entry name" value="REC"/>
    <property type="match status" value="2"/>
</dbReference>
<dbReference type="GO" id="GO:0005886">
    <property type="term" value="C:plasma membrane"/>
    <property type="evidence" value="ECO:0007669"/>
    <property type="project" value="UniProtKB-SubCell"/>
</dbReference>
<dbReference type="Proteomes" id="UP001336250">
    <property type="component" value="Unassembled WGS sequence"/>
</dbReference>
<keyword evidence="5 21" id="KW-0597">Phosphoprotein</keyword>
<keyword evidence="26" id="KW-1185">Reference proteome</keyword>
<evidence type="ECO:0000256" key="12">
    <source>
        <dbReference type="ARBA" id="ARBA00022989"/>
    </source>
</evidence>
<dbReference type="SUPFAM" id="SSF52172">
    <property type="entry name" value="CheY-like"/>
    <property type="match status" value="2"/>
</dbReference>
<evidence type="ECO:0000256" key="11">
    <source>
        <dbReference type="ARBA" id="ARBA00022840"/>
    </source>
</evidence>
<dbReference type="InterPro" id="IPR004358">
    <property type="entry name" value="Sig_transdc_His_kin-like_C"/>
</dbReference>
<dbReference type="RefSeq" id="WP_332290159.1">
    <property type="nucleotide sequence ID" value="NZ_JAZIBG010000028.1"/>
</dbReference>
<evidence type="ECO:0000256" key="14">
    <source>
        <dbReference type="ARBA" id="ARBA00023026"/>
    </source>
</evidence>
<dbReference type="GO" id="GO:0000155">
    <property type="term" value="F:phosphorelay sensor kinase activity"/>
    <property type="evidence" value="ECO:0007669"/>
    <property type="project" value="InterPro"/>
</dbReference>
<dbReference type="Gene3D" id="3.40.50.2300">
    <property type="match status" value="2"/>
</dbReference>
<dbReference type="FunFam" id="3.30.565.10:FF:000010">
    <property type="entry name" value="Sensor histidine kinase RcsC"/>
    <property type="match status" value="1"/>
</dbReference>
<dbReference type="InterPro" id="IPR036890">
    <property type="entry name" value="HATPase_C_sf"/>
</dbReference>
<dbReference type="InterPro" id="IPR036641">
    <property type="entry name" value="HPT_dom_sf"/>
</dbReference>
<evidence type="ECO:0000256" key="19">
    <source>
        <dbReference type="ARBA" id="ARBA00070152"/>
    </source>
</evidence>
<dbReference type="InterPro" id="IPR005467">
    <property type="entry name" value="His_kinase_dom"/>
</dbReference>
<keyword evidence="6" id="KW-0808">Transferase</keyword>
<feature type="domain" description="Histidine kinase" evidence="22">
    <location>
        <begin position="190"/>
        <end position="411"/>
    </location>
</feature>
<keyword evidence="12" id="KW-1133">Transmembrane helix</keyword>
<dbReference type="SMART" id="SM00387">
    <property type="entry name" value="HATPase_c"/>
    <property type="match status" value="1"/>
</dbReference>
<dbReference type="CDD" id="cd17546">
    <property type="entry name" value="REC_hyHK_CKI1_RcsC-like"/>
    <property type="match status" value="2"/>
</dbReference>
<dbReference type="InterPro" id="IPR011006">
    <property type="entry name" value="CheY-like_superfamily"/>
</dbReference>
<gene>
    <name evidence="25" type="ORF">V4F39_14145</name>
</gene>
<evidence type="ECO:0000256" key="17">
    <source>
        <dbReference type="ARBA" id="ARBA00064003"/>
    </source>
</evidence>
<evidence type="ECO:0000256" key="9">
    <source>
        <dbReference type="ARBA" id="ARBA00022741"/>
    </source>
</evidence>
<evidence type="ECO:0000256" key="16">
    <source>
        <dbReference type="ARBA" id="ARBA00058004"/>
    </source>
</evidence>
<dbReference type="PANTHER" id="PTHR45339">
    <property type="entry name" value="HYBRID SIGNAL TRANSDUCTION HISTIDINE KINASE J"/>
    <property type="match status" value="1"/>
</dbReference>
<comment type="caution">
    <text evidence="25">The sequence shown here is derived from an EMBL/GenBank/DDBJ whole genome shotgun (WGS) entry which is preliminary data.</text>
</comment>
<dbReference type="SMART" id="SM00388">
    <property type="entry name" value="HisKA"/>
    <property type="match status" value="1"/>
</dbReference>
<keyword evidence="15" id="KW-0472">Membrane</keyword>
<dbReference type="Pfam" id="PF02518">
    <property type="entry name" value="HATPase_c"/>
    <property type="match status" value="1"/>
</dbReference>
<evidence type="ECO:0000259" key="22">
    <source>
        <dbReference type="PROSITE" id="PS50109"/>
    </source>
</evidence>
<feature type="modified residue" description="4-aspartylphosphate" evidence="21">
    <location>
        <position position="480"/>
    </location>
</feature>
<dbReference type="Pfam" id="PF00512">
    <property type="entry name" value="HisKA"/>
    <property type="match status" value="1"/>
</dbReference>
<proteinExistence type="predicted"/>
<evidence type="ECO:0000256" key="8">
    <source>
        <dbReference type="ARBA" id="ARBA00022729"/>
    </source>
</evidence>
<evidence type="ECO:0000256" key="10">
    <source>
        <dbReference type="ARBA" id="ARBA00022777"/>
    </source>
</evidence>
<keyword evidence="7" id="KW-0812">Transmembrane</keyword>
<keyword evidence="4" id="KW-1003">Cell membrane</keyword>
<evidence type="ECO:0000256" key="7">
    <source>
        <dbReference type="ARBA" id="ARBA00022692"/>
    </source>
</evidence>
<dbReference type="Gene3D" id="1.10.287.130">
    <property type="match status" value="1"/>
</dbReference>
<dbReference type="Pfam" id="PF00072">
    <property type="entry name" value="Response_reg"/>
    <property type="match status" value="2"/>
</dbReference>
<evidence type="ECO:0000256" key="2">
    <source>
        <dbReference type="ARBA" id="ARBA00004651"/>
    </source>
</evidence>
<feature type="domain" description="Response regulatory" evidence="23">
    <location>
        <begin position="576"/>
        <end position="692"/>
    </location>
</feature>
<feature type="modified residue" description="4-aspartylphosphate" evidence="21">
    <location>
        <position position="625"/>
    </location>
</feature>
<sequence>MVAPPGHAAPPDIADTLEACRRFMQAQQPDALPALLFDWLRAHTPACRALLLWNEEGRWTPRAGFDGTVTWHAGDASPHRPLPPALPQALAAGAPRWLADDGRCAALPLLLGAPEHPRGWLYLEAPSSLAAPSAGLATLEHLLPHFAAAYDNAEARRNLEFLVTARTAELQELRRVAEDASRAQADFLANMSHEIRTPMNAILGMSHLALRSGLNPQQHNYVLKVERSAESLLALINDLLDYSRIEAGRLDIEAVPFDLTETLENLANLVALAADEKGLELVFNEPADLPTLLVGDAQRLGQILTNLCNNAIKFTDRGEITVSVEEVERAEQAVTLRFAVRDTGIGMTPDEQRRLFQPFTQADAGTARRFGGMGLGLAITHHLVAMMGGTIGVDSKQGQGSTFHFTLSFGLQPQARKAPEALRSAKVLVVDDNASARSILLRMTQALGLHAEAARDGWDALRAVALAHEAQAPFDLVLLDWRMPGMDGVECARQLLAPSPGRPAPKVAMMTAFGRDDVTSRLAAQRVPVDAVLTKPLTPSSLQVAYATLLGHPAHRRPPRQDDPLGSHRARLRGARMLVVDDNAINLELAQELLASAGMIVSVANDGRKALAMLQDQVFDGVLMDVQMPVLDGYAATRAIREQPHLKDLPVIAMTANAMRGDRERALAAGMNDHVAKPIVVELLFNAIARWVRPAEPVLAEPAAEAPAVDRLAQLPGIDVRVGRTSTMGNDVLYRRLLLMFLKGQRDFGPLFRAARTSGDASGALRMAHNLRTVSGSLGAQSVQVSARMLEDACGRGAPEPEIDLLLARVENDLAPVLAGLEALAQEA</sequence>
<dbReference type="InterPro" id="IPR008207">
    <property type="entry name" value="Sig_transdc_His_kin_Hpt_dom"/>
</dbReference>
<evidence type="ECO:0000256" key="6">
    <source>
        <dbReference type="ARBA" id="ARBA00022679"/>
    </source>
</evidence>
<evidence type="ECO:0000256" key="18">
    <source>
        <dbReference type="ARBA" id="ARBA00068150"/>
    </source>
</evidence>
<dbReference type="PROSITE" id="PS50894">
    <property type="entry name" value="HPT"/>
    <property type="match status" value="1"/>
</dbReference>
<evidence type="ECO:0000259" key="24">
    <source>
        <dbReference type="PROSITE" id="PS50894"/>
    </source>
</evidence>
<reference evidence="25 26" key="1">
    <citation type="submission" date="2024-02" db="EMBL/GenBank/DDBJ databases">
        <title>Genome sequence of Aquincola sp. MAHUQ-54.</title>
        <authorList>
            <person name="Huq M.A."/>
        </authorList>
    </citation>
    <scope>NUCLEOTIDE SEQUENCE [LARGE SCALE GENOMIC DNA]</scope>
    <source>
        <strain evidence="25 26">MAHUQ-54</strain>
    </source>
</reference>
<dbReference type="InterPro" id="IPR001789">
    <property type="entry name" value="Sig_transdc_resp-reg_receiver"/>
</dbReference>
<evidence type="ECO:0000313" key="25">
    <source>
        <dbReference type="EMBL" id="MEF7615057.1"/>
    </source>
</evidence>
<keyword evidence="9" id="KW-0547">Nucleotide-binding</keyword>
<feature type="domain" description="HPt" evidence="24">
    <location>
        <begin position="730"/>
        <end position="828"/>
    </location>
</feature>
<keyword evidence="10" id="KW-0418">Kinase</keyword>
<comment type="subunit">
    <text evidence="17">At low DSF concentrations, interacts with RpfF.</text>
</comment>
<evidence type="ECO:0000256" key="4">
    <source>
        <dbReference type="ARBA" id="ARBA00022475"/>
    </source>
</evidence>
<evidence type="ECO:0000313" key="26">
    <source>
        <dbReference type="Proteomes" id="UP001336250"/>
    </source>
</evidence>
<keyword evidence="8" id="KW-0732">Signal</keyword>
<dbReference type="InterPro" id="IPR003661">
    <property type="entry name" value="HisK_dim/P_dom"/>
</dbReference>
<dbReference type="Gene3D" id="3.30.565.10">
    <property type="entry name" value="Histidine kinase-like ATPase, C-terminal domain"/>
    <property type="match status" value="1"/>
</dbReference>
<dbReference type="PROSITE" id="PS50109">
    <property type="entry name" value="HIS_KIN"/>
    <property type="match status" value="1"/>
</dbReference>
<comment type="function">
    <text evidence="16">Member of the two-component regulatory system BvgS/BvgA. Phosphorylates BvgA via a four-step phosphorelay in response to environmental signals.</text>
</comment>
<dbReference type="CDD" id="cd16922">
    <property type="entry name" value="HATPase_EvgS-ArcB-TorS-like"/>
    <property type="match status" value="1"/>
</dbReference>
<evidence type="ECO:0000259" key="23">
    <source>
        <dbReference type="PROSITE" id="PS50110"/>
    </source>
</evidence>
<organism evidence="25 26">
    <name type="scientific">Aquincola agrisoli</name>
    <dbReference type="NCBI Taxonomy" id="3119538"/>
    <lineage>
        <taxon>Bacteria</taxon>
        <taxon>Pseudomonadati</taxon>
        <taxon>Pseudomonadota</taxon>
        <taxon>Betaproteobacteria</taxon>
        <taxon>Burkholderiales</taxon>
        <taxon>Sphaerotilaceae</taxon>
        <taxon>Aquincola</taxon>
    </lineage>
</organism>
<keyword evidence="13" id="KW-0902">Two-component regulatory system</keyword>
<dbReference type="PROSITE" id="PS50110">
    <property type="entry name" value="RESPONSE_REGULATORY"/>
    <property type="match status" value="2"/>
</dbReference>
<dbReference type="PANTHER" id="PTHR45339:SF1">
    <property type="entry name" value="HYBRID SIGNAL TRANSDUCTION HISTIDINE KINASE J"/>
    <property type="match status" value="1"/>
</dbReference>
<dbReference type="Gene3D" id="1.20.120.160">
    <property type="entry name" value="HPT domain"/>
    <property type="match status" value="1"/>
</dbReference>
<evidence type="ECO:0000256" key="20">
    <source>
        <dbReference type="PROSITE-ProRule" id="PRU00110"/>
    </source>
</evidence>
<dbReference type="FunFam" id="1.10.287.130:FF:000002">
    <property type="entry name" value="Two-component osmosensing histidine kinase"/>
    <property type="match status" value="1"/>
</dbReference>
<dbReference type="SUPFAM" id="SSF55874">
    <property type="entry name" value="ATPase domain of HSP90 chaperone/DNA topoisomerase II/histidine kinase"/>
    <property type="match status" value="1"/>
</dbReference>
<dbReference type="CDD" id="cd00082">
    <property type="entry name" value="HisKA"/>
    <property type="match status" value="1"/>
</dbReference>
<dbReference type="SUPFAM" id="SSF47226">
    <property type="entry name" value="Histidine-containing phosphotransfer domain, HPT domain"/>
    <property type="match status" value="1"/>
</dbReference>
<evidence type="ECO:0000256" key="15">
    <source>
        <dbReference type="ARBA" id="ARBA00023136"/>
    </source>
</evidence>
<accession>A0AAW9QHX2</accession>
<evidence type="ECO:0000256" key="5">
    <source>
        <dbReference type="ARBA" id="ARBA00022553"/>
    </source>
</evidence>
<comment type="catalytic activity">
    <reaction evidence="1">
        <text>ATP + protein L-histidine = ADP + protein N-phospho-L-histidine.</text>
        <dbReference type="EC" id="2.7.13.3"/>
    </reaction>
</comment>
<dbReference type="AlphaFoldDB" id="A0AAW9QHX2"/>
<dbReference type="EMBL" id="JAZIBG010000028">
    <property type="protein sequence ID" value="MEF7615057.1"/>
    <property type="molecule type" value="Genomic_DNA"/>
</dbReference>
<dbReference type="SUPFAM" id="SSF47384">
    <property type="entry name" value="Homodimeric domain of signal transducing histidine kinase"/>
    <property type="match status" value="1"/>
</dbReference>
<dbReference type="InterPro" id="IPR003594">
    <property type="entry name" value="HATPase_dom"/>
</dbReference>
<dbReference type="PRINTS" id="PR00344">
    <property type="entry name" value="BCTRLSENSOR"/>
</dbReference>
<dbReference type="EC" id="2.7.13.3" evidence="3"/>
<keyword evidence="11" id="KW-0067">ATP-binding</keyword>
<comment type="subcellular location">
    <subcellularLocation>
        <location evidence="2">Cell membrane</location>
        <topology evidence="2">Multi-pass membrane protein</topology>
    </subcellularLocation>
</comment>
<feature type="domain" description="Response regulatory" evidence="23">
    <location>
        <begin position="426"/>
        <end position="550"/>
    </location>
</feature>
<evidence type="ECO:0000256" key="21">
    <source>
        <dbReference type="PROSITE-ProRule" id="PRU00169"/>
    </source>
</evidence>